<dbReference type="GO" id="GO:0003676">
    <property type="term" value="F:nucleic acid binding"/>
    <property type="evidence" value="ECO:0007669"/>
    <property type="project" value="InterPro"/>
</dbReference>
<evidence type="ECO:0000259" key="3">
    <source>
        <dbReference type="PROSITE" id="PS50158"/>
    </source>
</evidence>
<feature type="compositionally biased region" description="Polar residues" evidence="2">
    <location>
        <begin position="188"/>
        <end position="198"/>
    </location>
</feature>
<keyword evidence="1" id="KW-0863">Zinc-finger</keyword>
<dbReference type="GO" id="GO:0008270">
    <property type="term" value="F:zinc ion binding"/>
    <property type="evidence" value="ECO:0007669"/>
    <property type="project" value="UniProtKB-KW"/>
</dbReference>
<reference evidence="4" key="2">
    <citation type="submission" date="2021-01" db="UniProtKB">
        <authorList>
            <consortium name="EnsemblPlants"/>
        </authorList>
    </citation>
    <scope>IDENTIFICATION</scope>
</reference>
<name>A0A7N2RDY5_QUELO</name>
<protein>
    <recommendedName>
        <fullName evidence="3">CCHC-type domain-containing protein</fullName>
    </recommendedName>
</protein>
<sequence length="323" mass="35915">MAVNSITFTVLPIWVQVRGLPFDLISEEAARDIGRGLGQVVEIEHKAFTSEQARFIRIRVEIAIDKPLRRGSFVVNPEGDKVHIGFRYERLVGLCFQCGCLGHEVRDCSTSRCSTRSELPYGNWLKAGLRKLGDRSDGRKKSPPRREPPQGEANGFKLQTHSSNTVVTAVTDDQDGARSPSGVEGSNPDIQGVQNSNMDSHETVGPQILNLKLTHFSTTLSHVDSIPVEDKVDIAKDSEAMIIVALEEAENWVLRDQRYVLKLVVVTCKETRILVRVGLKEVVIKIKGGSQSLHSPKEVEPMEKSTIGSRKVMRNWKKLITSP</sequence>
<dbReference type="InterPro" id="IPR025836">
    <property type="entry name" value="Zn_knuckle_CX2CX4HX4C"/>
</dbReference>
<dbReference type="InterPro" id="IPR001878">
    <property type="entry name" value="Znf_CCHC"/>
</dbReference>
<dbReference type="EnsemblPlants" id="QL11p054030:mrna">
    <property type="protein sequence ID" value="QL11p054030:mrna"/>
    <property type="gene ID" value="QL11p054030"/>
</dbReference>
<accession>A0A7N2RDY5</accession>
<dbReference type="Pfam" id="PF14392">
    <property type="entry name" value="zf-CCHC_4"/>
    <property type="match status" value="1"/>
</dbReference>
<dbReference type="InterPro" id="IPR040256">
    <property type="entry name" value="At4g02000-like"/>
</dbReference>
<reference evidence="4 5" key="1">
    <citation type="journal article" date="2016" name="G3 (Bethesda)">
        <title>First Draft Assembly and Annotation of the Genome of a California Endemic Oak Quercus lobata Nee (Fagaceae).</title>
        <authorList>
            <person name="Sork V.L."/>
            <person name="Fitz-Gibbon S.T."/>
            <person name="Puiu D."/>
            <person name="Crepeau M."/>
            <person name="Gugger P.F."/>
            <person name="Sherman R."/>
            <person name="Stevens K."/>
            <person name="Langley C.H."/>
            <person name="Pellegrini M."/>
            <person name="Salzberg S.L."/>
        </authorList>
    </citation>
    <scope>NUCLEOTIDE SEQUENCE [LARGE SCALE GENOMIC DNA]</scope>
    <source>
        <strain evidence="4 5">cv. SW786</strain>
    </source>
</reference>
<dbReference type="PROSITE" id="PS50158">
    <property type="entry name" value="ZF_CCHC"/>
    <property type="match status" value="1"/>
</dbReference>
<evidence type="ECO:0000256" key="2">
    <source>
        <dbReference type="SAM" id="MobiDB-lite"/>
    </source>
</evidence>
<feature type="compositionally biased region" description="Basic and acidic residues" evidence="2">
    <location>
        <begin position="132"/>
        <end position="149"/>
    </location>
</feature>
<keyword evidence="1" id="KW-0862">Zinc</keyword>
<dbReference type="Proteomes" id="UP000594261">
    <property type="component" value="Chromosome 11"/>
</dbReference>
<dbReference type="Gramene" id="QL11p054030:mrna">
    <property type="protein sequence ID" value="QL11p054030:mrna"/>
    <property type="gene ID" value="QL11p054030"/>
</dbReference>
<evidence type="ECO:0000313" key="4">
    <source>
        <dbReference type="EnsemblPlants" id="QL11p054030:mrna"/>
    </source>
</evidence>
<evidence type="ECO:0000313" key="5">
    <source>
        <dbReference type="Proteomes" id="UP000594261"/>
    </source>
</evidence>
<evidence type="ECO:0000256" key="1">
    <source>
        <dbReference type="PROSITE-ProRule" id="PRU00047"/>
    </source>
</evidence>
<keyword evidence="1" id="KW-0479">Metal-binding</keyword>
<dbReference type="EMBL" id="LRBV02000011">
    <property type="status" value="NOT_ANNOTATED_CDS"/>
    <property type="molecule type" value="Genomic_DNA"/>
</dbReference>
<dbReference type="AlphaFoldDB" id="A0A7N2RDY5"/>
<dbReference type="PANTHER" id="PTHR31286">
    <property type="entry name" value="GLYCINE-RICH CELL WALL STRUCTURAL PROTEIN 1.8-LIKE"/>
    <property type="match status" value="1"/>
</dbReference>
<feature type="compositionally biased region" description="Polar residues" evidence="2">
    <location>
        <begin position="157"/>
        <end position="168"/>
    </location>
</feature>
<dbReference type="PANTHER" id="PTHR31286:SF178">
    <property type="entry name" value="DUF4283 DOMAIN-CONTAINING PROTEIN"/>
    <property type="match status" value="1"/>
</dbReference>
<dbReference type="InParanoid" id="A0A7N2RDY5"/>
<organism evidence="4 5">
    <name type="scientific">Quercus lobata</name>
    <name type="common">Valley oak</name>
    <dbReference type="NCBI Taxonomy" id="97700"/>
    <lineage>
        <taxon>Eukaryota</taxon>
        <taxon>Viridiplantae</taxon>
        <taxon>Streptophyta</taxon>
        <taxon>Embryophyta</taxon>
        <taxon>Tracheophyta</taxon>
        <taxon>Spermatophyta</taxon>
        <taxon>Magnoliopsida</taxon>
        <taxon>eudicotyledons</taxon>
        <taxon>Gunneridae</taxon>
        <taxon>Pentapetalae</taxon>
        <taxon>rosids</taxon>
        <taxon>fabids</taxon>
        <taxon>Fagales</taxon>
        <taxon>Fagaceae</taxon>
        <taxon>Quercus</taxon>
    </lineage>
</organism>
<keyword evidence="5" id="KW-1185">Reference proteome</keyword>
<proteinExistence type="predicted"/>
<feature type="region of interest" description="Disordered" evidence="2">
    <location>
        <begin position="132"/>
        <end position="202"/>
    </location>
</feature>
<feature type="domain" description="CCHC-type" evidence="3">
    <location>
        <begin position="95"/>
        <end position="108"/>
    </location>
</feature>